<dbReference type="EMBL" id="JADCUA010000002">
    <property type="protein sequence ID" value="KAH9842424.1"/>
    <property type="molecule type" value="Genomic_DNA"/>
</dbReference>
<dbReference type="GeneID" id="71997705"/>
<dbReference type="RefSeq" id="XP_047783471.1">
    <property type="nucleotide sequence ID" value="XM_047916973.1"/>
</dbReference>
<name>A0ABQ8KV65_9APHY</name>
<evidence type="ECO:0008006" key="3">
    <source>
        <dbReference type="Google" id="ProtNLM"/>
    </source>
</evidence>
<evidence type="ECO:0000313" key="1">
    <source>
        <dbReference type="EMBL" id="KAH9842424.1"/>
    </source>
</evidence>
<sequence>MWRPNSSRRGVLFTPSPRIICTHLILAYLSRTARCTNLIFAYSLWAVRCTHHILAYLPWTVRHTLYTLRIRAACTCYLRYLIAISRFTHLHTVSLSLLLY</sequence>
<keyword evidence="2" id="KW-1185">Reference proteome</keyword>
<accession>A0ABQ8KV65</accession>
<evidence type="ECO:0000313" key="2">
    <source>
        <dbReference type="Proteomes" id="UP000814176"/>
    </source>
</evidence>
<protein>
    <recommendedName>
        <fullName evidence="3">Secreted protein</fullName>
    </recommendedName>
</protein>
<organism evidence="1 2">
    <name type="scientific">Rhodofomes roseus</name>
    <dbReference type="NCBI Taxonomy" id="34475"/>
    <lineage>
        <taxon>Eukaryota</taxon>
        <taxon>Fungi</taxon>
        <taxon>Dikarya</taxon>
        <taxon>Basidiomycota</taxon>
        <taxon>Agaricomycotina</taxon>
        <taxon>Agaricomycetes</taxon>
        <taxon>Polyporales</taxon>
        <taxon>Rhodofomes</taxon>
    </lineage>
</organism>
<comment type="caution">
    <text evidence="1">The sequence shown here is derived from an EMBL/GenBank/DDBJ whole genome shotgun (WGS) entry which is preliminary data.</text>
</comment>
<gene>
    <name evidence="1" type="ORF">C8Q71DRAFT_202746</name>
</gene>
<dbReference type="Proteomes" id="UP000814176">
    <property type="component" value="Unassembled WGS sequence"/>
</dbReference>
<reference evidence="1 2" key="1">
    <citation type="journal article" date="2021" name="Environ. Microbiol.">
        <title>Gene family expansions and transcriptome signatures uncover fungal adaptations to wood decay.</title>
        <authorList>
            <person name="Hage H."/>
            <person name="Miyauchi S."/>
            <person name="Viragh M."/>
            <person name="Drula E."/>
            <person name="Min B."/>
            <person name="Chaduli D."/>
            <person name="Navarro D."/>
            <person name="Favel A."/>
            <person name="Norest M."/>
            <person name="Lesage-Meessen L."/>
            <person name="Balint B."/>
            <person name="Merenyi Z."/>
            <person name="de Eugenio L."/>
            <person name="Morin E."/>
            <person name="Martinez A.T."/>
            <person name="Baldrian P."/>
            <person name="Stursova M."/>
            <person name="Martinez M.J."/>
            <person name="Novotny C."/>
            <person name="Magnuson J.K."/>
            <person name="Spatafora J.W."/>
            <person name="Maurice S."/>
            <person name="Pangilinan J."/>
            <person name="Andreopoulos W."/>
            <person name="LaButti K."/>
            <person name="Hundley H."/>
            <person name="Na H."/>
            <person name="Kuo A."/>
            <person name="Barry K."/>
            <person name="Lipzen A."/>
            <person name="Henrissat B."/>
            <person name="Riley R."/>
            <person name="Ahrendt S."/>
            <person name="Nagy L.G."/>
            <person name="Grigoriev I.V."/>
            <person name="Martin F."/>
            <person name="Rosso M.N."/>
        </authorList>
    </citation>
    <scope>NUCLEOTIDE SEQUENCE [LARGE SCALE GENOMIC DNA]</scope>
    <source>
        <strain evidence="1 2">CIRM-BRFM 1785</strain>
    </source>
</reference>
<proteinExistence type="predicted"/>